<keyword evidence="3" id="KW-1185">Reference proteome</keyword>
<dbReference type="EMBL" id="LS483343">
    <property type="protein sequence ID" value="SQF40919.1"/>
    <property type="molecule type" value="Genomic_DNA"/>
</dbReference>
<dbReference type="Pfam" id="PF07669">
    <property type="entry name" value="Eco57I"/>
    <property type="match status" value="1"/>
</dbReference>
<evidence type="ECO:0000313" key="3">
    <source>
        <dbReference type="Proteomes" id="UP000249495"/>
    </source>
</evidence>
<feature type="domain" description="Type II methyltransferase M.TaqI-like" evidence="1">
    <location>
        <begin position="6"/>
        <end position="85"/>
    </location>
</feature>
<name>A0A2X3W0X4_9STRE</name>
<dbReference type="REBASE" id="255509">
    <property type="entry name" value="RM1.Sfe12278ORF1498P"/>
</dbReference>
<dbReference type="Gene3D" id="3.40.50.150">
    <property type="entry name" value="Vaccinia Virus protein VP39"/>
    <property type="match status" value="1"/>
</dbReference>
<dbReference type="STRING" id="1123303.GCA_000372425_01015"/>
<dbReference type="GO" id="GO:0009007">
    <property type="term" value="F:site-specific DNA-methyltransferase (adenine-specific) activity"/>
    <property type="evidence" value="ECO:0007669"/>
    <property type="project" value="UniProtKB-EC"/>
</dbReference>
<reference evidence="2 3" key="1">
    <citation type="submission" date="2018-06" db="EMBL/GenBank/DDBJ databases">
        <authorList>
            <consortium name="Pathogen Informatics"/>
            <person name="Doyle S."/>
        </authorList>
    </citation>
    <scope>NUCLEOTIDE SEQUENCE [LARGE SCALE GENOMIC DNA]</scope>
    <source>
        <strain evidence="2 3">NCTC12278</strain>
    </source>
</reference>
<dbReference type="RefSeq" id="WP_018030343.1">
    <property type="nucleotide sequence ID" value="NZ_LS483343.1"/>
</dbReference>
<dbReference type="SUPFAM" id="SSF53335">
    <property type="entry name" value="S-adenosyl-L-methionine-dependent methyltransferases"/>
    <property type="match status" value="1"/>
</dbReference>
<dbReference type="GO" id="GO:0006304">
    <property type="term" value="P:DNA modification"/>
    <property type="evidence" value="ECO:0007669"/>
    <property type="project" value="InterPro"/>
</dbReference>
<dbReference type="AlphaFoldDB" id="A0A2X3W0X4"/>
<dbReference type="InterPro" id="IPR002052">
    <property type="entry name" value="DNA_methylase_N6_adenine_CS"/>
</dbReference>
<proteinExistence type="predicted"/>
<dbReference type="GO" id="GO:0003676">
    <property type="term" value="F:nucleic acid binding"/>
    <property type="evidence" value="ECO:0007669"/>
    <property type="project" value="InterPro"/>
</dbReference>
<dbReference type="InterPro" id="IPR011639">
    <property type="entry name" value="MethylTrfase_TaqI-like_dom"/>
</dbReference>
<dbReference type="GO" id="GO:0032259">
    <property type="term" value="P:methylation"/>
    <property type="evidence" value="ECO:0007669"/>
    <property type="project" value="InterPro"/>
</dbReference>
<dbReference type="OrthoDB" id="9813673at2"/>
<dbReference type="PROSITE" id="PS00092">
    <property type="entry name" value="N6_MTASE"/>
    <property type="match status" value="1"/>
</dbReference>
<sequence>MTEPFKFDVVIGNPPYQEEAQGKRPEPIYHLFLDESNKLSNKVIMIHPARFLFEAGQTPKAWNKKVLNDEHFKVVYYEQDSSKIFPNTDIKGGIAITYRDNQKVFGAIRTFTVHKELNHIVSKIVSSKNFESINKIMYGFNSYKLTEKVYKDYPIFEERVVSPQTRMYMLTNIFTRLPEIFFDTKQSDEDVQIIGRENSERSLKYINRNYIIDHANLDKYKVILPGSNGSGAIGEALSTPLIGEPLIGHTQTFISFGAFDNKRESEYLLKYIKTKFARVMLGTMKITQHNETASTWKNVPLQDFTPNSDIDWSQSISEIDQQLYKKYGLSQDEIDFIEEKVKEMK</sequence>
<dbReference type="InterPro" id="IPR029063">
    <property type="entry name" value="SAM-dependent_MTases_sf"/>
</dbReference>
<gene>
    <name evidence="2" type="primary">sthII</name>
    <name evidence="2" type="ORF">NCTC12278_01498</name>
</gene>
<protein>
    <submittedName>
        <fullName evidence="2">Type II restriction-modification system restriction subunit</fullName>
    </submittedName>
</protein>
<evidence type="ECO:0000259" key="1">
    <source>
        <dbReference type="Pfam" id="PF07669"/>
    </source>
</evidence>
<dbReference type="Proteomes" id="UP000249495">
    <property type="component" value="Chromosome 1"/>
</dbReference>
<evidence type="ECO:0000313" key="2">
    <source>
        <dbReference type="EMBL" id="SQF40919.1"/>
    </source>
</evidence>
<accession>A0A2X3W0X4</accession>
<organism evidence="2 3">
    <name type="scientific">Streptococcus ferus</name>
    <dbReference type="NCBI Taxonomy" id="1345"/>
    <lineage>
        <taxon>Bacteria</taxon>
        <taxon>Bacillati</taxon>
        <taxon>Bacillota</taxon>
        <taxon>Bacilli</taxon>
        <taxon>Lactobacillales</taxon>
        <taxon>Streptococcaceae</taxon>
        <taxon>Streptococcus</taxon>
    </lineage>
</organism>
<dbReference type="KEGG" id="sfer:NCTC12278_01498"/>